<dbReference type="EMBL" id="JBBKAJ010000002">
    <property type="protein sequence ID" value="MEJ8631960.1"/>
    <property type="molecule type" value="Genomic_DNA"/>
</dbReference>
<keyword evidence="2" id="KW-1185">Reference proteome</keyword>
<dbReference type="Proteomes" id="UP001377168">
    <property type="component" value="Unassembled WGS sequence"/>
</dbReference>
<reference evidence="1" key="1">
    <citation type="submission" date="2024-03" db="EMBL/GenBank/DDBJ databases">
        <title>Novel Streptomyces species of biotechnological and ecological value are a feature of Machair soil.</title>
        <authorList>
            <person name="Prole J.R."/>
            <person name="Goodfellow M."/>
            <person name="Allenby N."/>
            <person name="Ward A.C."/>
        </authorList>
    </citation>
    <scope>NUCLEOTIDE SEQUENCE</scope>
    <source>
        <strain evidence="1">MS2.AVA.5</strain>
    </source>
</reference>
<evidence type="ECO:0000313" key="1">
    <source>
        <dbReference type="EMBL" id="MEJ8631960.1"/>
    </source>
</evidence>
<name>A0ACC6PKZ3_9ACTN</name>
<proteinExistence type="predicted"/>
<organism evidence="1 2">
    <name type="scientific">Streptomyces achmelvichensis</name>
    <dbReference type="NCBI Taxonomy" id="3134111"/>
    <lineage>
        <taxon>Bacteria</taxon>
        <taxon>Bacillati</taxon>
        <taxon>Actinomycetota</taxon>
        <taxon>Actinomycetes</taxon>
        <taxon>Kitasatosporales</taxon>
        <taxon>Streptomycetaceae</taxon>
        <taxon>Streptomyces</taxon>
    </lineage>
</organism>
<gene>
    <name evidence="1" type="ORF">WKI67_00380</name>
</gene>
<accession>A0ACC6PKZ3</accession>
<protein>
    <submittedName>
        <fullName evidence="1">NlpC/P60 family protein</fullName>
    </submittedName>
</protein>
<sequence length="385" mass="40008">MTKKSKRWLAGGSSLLMLAVMLLAGLAAHVAGLSRTDAEAAAQAQCVSDGAEGLDVDTAQVAQQVKAALAGSSGDIKVAGLSVPKEQIPNAKVIVATGVQLKLPARGQVIALATALQESTLRNLASGERDSLGLFQQRPSQGWGTHAQILDPVYASTKFYKSLKSLKDWEHMPLTVAAQKVQKSGLPDAYAKHEKLATALQQAIAPTLGAPAASPDTGSAGFPSAFGTASCGQQPGTDYGTIPPGTLPDGYQIPATAPAQARIAIQWALGQLGTRYQWGGNCTNPHGTNPRDRCDCSSLMQRAYGVAGIKISRTTYTQVNEGRPVATNAVQPGDLIFSEGSAARPEHVAMSIGQGLAVHAPRPGRVVEVTEIGHLGALVGARRML</sequence>
<comment type="caution">
    <text evidence="1">The sequence shown here is derived from an EMBL/GenBank/DDBJ whole genome shotgun (WGS) entry which is preliminary data.</text>
</comment>
<evidence type="ECO:0000313" key="2">
    <source>
        <dbReference type="Proteomes" id="UP001377168"/>
    </source>
</evidence>